<gene>
    <name evidence="1" type="ORF">A2196_03590</name>
</gene>
<evidence type="ECO:0000313" key="1">
    <source>
        <dbReference type="EMBL" id="OGE02915.1"/>
    </source>
</evidence>
<organism evidence="1 2">
    <name type="scientific">Candidatus Curtissbacteria bacterium RIFOXYA1_FULL_41_14</name>
    <dbReference type="NCBI Taxonomy" id="1797737"/>
    <lineage>
        <taxon>Bacteria</taxon>
        <taxon>Candidatus Curtissiibacteriota</taxon>
    </lineage>
</organism>
<dbReference type="EMBL" id="MFCA01000007">
    <property type="protein sequence ID" value="OGE02915.1"/>
    <property type="molecule type" value="Genomic_DNA"/>
</dbReference>
<name>A0A1F5HFX0_9BACT</name>
<proteinExistence type="predicted"/>
<sequence length="159" mass="17220">MAERKASFQNLTSEQVAAQNREAFDDLAELAPTTRDVYNGRSTRIRIFRITQGSLVVVFQGTPIDNLNLPTVPAEILQESYLITRENGLKGIALRGKTNGLMSNLFPDIAIRGSIGPSQSDIYTESSLLAAREKTGMTAAKVIANTVLSYARSETAAVA</sequence>
<comment type="caution">
    <text evidence="1">The sequence shown here is derived from an EMBL/GenBank/DDBJ whole genome shotgun (WGS) entry which is preliminary data.</text>
</comment>
<dbReference type="Proteomes" id="UP000176751">
    <property type="component" value="Unassembled WGS sequence"/>
</dbReference>
<accession>A0A1F5HFX0</accession>
<dbReference type="AlphaFoldDB" id="A0A1F5HFX0"/>
<protein>
    <submittedName>
        <fullName evidence="1">Uncharacterized protein</fullName>
    </submittedName>
</protein>
<reference evidence="1 2" key="1">
    <citation type="journal article" date="2016" name="Nat. Commun.">
        <title>Thousands of microbial genomes shed light on interconnected biogeochemical processes in an aquifer system.</title>
        <authorList>
            <person name="Anantharaman K."/>
            <person name="Brown C.T."/>
            <person name="Hug L.A."/>
            <person name="Sharon I."/>
            <person name="Castelle C.J."/>
            <person name="Probst A.J."/>
            <person name="Thomas B.C."/>
            <person name="Singh A."/>
            <person name="Wilkins M.J."/>
            <person name="Karaoz U."/>
            <person name="Brodie E.L."/>
            <person name="Williams K.H."/>
            <person name="Hubbard S.S."/>
            <person name="Banfield J.F."/>
        </authorList>
    </citation>
    <scope>NUCLEOTIDE SEQUENCE [LARGE SCALE GENOMIC DNA]</scope>
</reference>
<evidence type="ECO:0000313" key="2">
    <source>
        <dbReference type="Proteomes" id="UP000176751"/>
    </source>
</evidence>
<dbReference type="STRING" id="1797737.A2196_03590"/>